<dbReference type="HOGENOM" id="CLU_3171781_0_0_10"/>
<dbReference type="AlphaFoldDB" id="C9LCZ7"/>
<protein>
    <submittedName>
        <fullName evidence="1">Uncharacterized protein</fullName>
    </submittedName>
</protein>
<comment type="caution">
    <text evidence="1">The sequence shown here is derived from an EMBL/GenBank/DDBJ whole genome shotgun (WGS) entry which is preliminary data.</text>
</comment>
<keyword evidence="2" id="KW-1185">Reference proteome</keyword>
<evidence type="ECO:0000313" key="1">
    <source>
        <dbReference type="EMBL" id="EEX73039.1"/>
    </source>
</evidence>
<sequence length="47" mass="5342">MIFDDIVVVAIKQSCKVSNNVISNKRKPLAFRHQGFIRTAQQLKNAN</sequence>
<dbReference type="Proteomes" id="UP000003460">
    <property type="component" value="Unassembled WGS sequence"/>
</dbReference>
<gene>
    <name evidence="1" type="ORF">GCWU000325_00026</name>
</gene>
<accession>C9LCZ7</accession>
<evidence type="ECO:0000313" key="2">
    <source>
        <dbReference type="Proteomes" id="UP000003460"/>
    </source>
</evidence>
<organism evidence="1 2">
    <name type="scientific">Alloprevotella tannerae ATCC 51259</name>
    <dbReference type="NCBI Taxonomy" id="626522"/>
    <lineage>
        <taxon>Bacteria</taxon>
        <taxon>Pseudomonadati</taxon>
        <taxon>Bacteroidota</taxon>
        <taxon>Bacteroidia</taxon>
        <taxon>Bacteroidales</taxon>
        <taxon>Prevotellaceae</taxon>
        <taxon>Alloprevotella</taxon>
    </lineage>
</organism>
<reference evidence="1" key="1">
    <citation type="submission" date="2009-09" db="EMBL/GenBank/DDBJ databases">
        <authorList>
            <person name="Weinstock G."/>
            <person name="Sodergren E."/>
            <person name="Clifton S."/>
            <person name="Fulton L."/>
            <person name="Fulton B."/>
            <person name="Courtney L."/>
            <person name="Fronick C."/>
            <person name="Harrison M."/>
            <person name="Strong C."/>
            <person name="Farmer C."/>
            <person name="Delahaunty K."/>
            <person name="Markovic C."/>
            <person name="Hall O."/>
            <person name="Minx P."/>
            <person name="Tomlinson C."/>
            <person name="Mitreva M."/>
            <person name="Nelson J."/>
            <person name="Hou S."/>
            <person name="Wollam A."/>
            <person name="Pepin K.H."/>
            <person name="Johnson M."/>
            <person name="Bhonagiri V."/>
            <person name="Nash W.E."/>
            <person name="Warren W."/>
            <person name="Chinwalla A."/>
            <person name="Mardis E.R."/>
            <person name="Wilson R.K."/>
        </authorList>
    </citation>
    <scope>NUCLEOTIDE SEQUENCE [LARGE SCALE GENOMIC DNA]</scope>
    <source>
        <strain evidence="1">ATCC 51259</strain>
    </source>
</reference>
<dbReference type="EMBL" id="ACIJ02000001">
    <property type="protein sequence ID" value="EEX73039.1"/>
    <property type="molecule type" value="Genomic_DNA"/>
</dbReference>
<name>C9LCZ7_9BACT</name>
<proteinExistence type="predicted"/>